<dbReference type="InterPro" id="IPR010723">
    <property type="entry name" value="HemN_C"/>
</dbReference>
<comment type="pathway">
    <text evidence="2 14">Porphyrin-containing compound metabolism; protoporphyrin-IX biosynthesis; protoporphyrinogen-IX from coproporphyrinogen-III (AdoMet route): step 1/1.</text>
</comment>
<feature type="binding site" evidence="15">
    <location>
        <begin position="138"/>
        <end position="139"/>
    </location>
    <ligand>
        <name>S-adenosyl-L-methionine</name>
        <dbReference type="ChEBI" id="CHEBI:59789"/>
        <label>2</label>
    </ligand>
</feature>
<evidence type="ECO:0000313" key="19">
    <source>
        <dbReference type="Proteomes" id="UP000825051"/>
    </source>
</evidence>
<dbReference type="PROSITE" id="PS51918">
    <property type="entry name" value="RADICAL_SAM"/>
    <property type="match status" value="1"/>
</dbReference>
<feature type="binding site" evidence="15">
    <location>
        <position position="197"/>
    </location>
    <ligand>
        <name>S-adenosyl-L-methionine</name>
        <dbReference type="ChEBI" id="CHEBI:59789"/>
        <label>2</label>
    </ligand>
</feature>
<evidence type="ECO:0000256" key="16">
    <source>
        <dbReference type="PIRSR" id="PIRSR000167-2"/>
    </source>
</evidence>
<evidence type="ECO:0000259" key="17">
    <source>
        <dbReference type="PROSITE" id="PS51918"/>
    </source>
</evidence>
<comment type="cofactor">
    <cofactor evidence="14 16">
        <name>[4Fe-4S] cluster</name>
        <dbReference type="ChEBI" id="CHEBI:49883"/>
    </cofactor>
    <text evidence="14 16">Binds 1 [4Fe-4S] cluster. The cluster is coordinated with 3 cysteines and an exchangeable S-adenosyl-L-methionine.</text>
</comment>
<keyword evidence="11 14" id="KW-0411">Iron-sulfur</keyword>
<keyword evidence="6 14" id="KW-0963">Cytoplasm</keyword>
<dbReference type="InterPro" id="IPR007197">
    <property type="entry name" value="rSAM"/>
</dbReference>
<dbReference type="PIRSF" id="PIRSF000167">
    <property type="entry name" value="HemN"/>
    <property type="match status" value="1"/>
</dbReference>
<feature type="binding site" evidence="15">
    <location>
        <position position="170"/>
    </location>
    <ligand>
        <name>S-adenosyl-L-methionine</name>
        <dbReference type="ChEBI" id="CHEBI:59789"/>
        <label>1</label>
    </ligand>
</feature>
<dbReference type="Proteomes" id="UP000825051">
    <property type="component" value="Chromosome"/>
</dbReference>
<evidence type="ECO:0000256" key="14">
    <source>
        <dbReference type="PIRNR" id="PIRNR000167"/>
    </source>
</evidence>
<gene>
    <name evidence="18" type="primary">hemN</name>
    <name evidence="18" type="ORF">K0B96_16525</name>
</gene>
<keyword evidence="9 14" id="KW-0560">Oxidoreductase</keyword>
<keyword evidence="8 14" id="KW-0479">Metal-binding</keyword>
<evidence type="ECO:0000256" key="7">
    <source>
        <dbReference type="ARBA" id="ARBA00022691"/>
    </source>
</evidence>
<dbReference type="SMART" id="SM00729">
    <property type="entry name" value="Elp3"/>
    <property type="match status" value="1"/>
</dbReference>
<dbReference type="InterPro" id="IPR058240">
    <property type="entry name" value="rSAM_sf"/>
</dbReference>
<comment type="similarity">
    <text evidence="3 14">Belongs to the anaerobic coproporphyrinogen-III oxidase family.</text>
</comment>
<dbReference type="GO" id="GO:0006782">
    <property type="term" value="P:protoporphyrinogen IX biosynthetic process"/>
    <property type="evidence" value="ECO:0007669"/>
    <property type="project" value="UniProtKB-UniPathway"/>
</dbReference>
<dbReference type="GO" id="GO:0051539">
    <property type="term" value="F:4 iron, 4 sulfur cluster binding"/>
    <property type="evidence" value="ECO:0007669"/>
    <property type="project" value="UniProtKB-KW"/>
</dbReference>
<protein>
    <recommendedName>
        <fullName evidence="14">Coproporphyrinogen-III oxidase</fullName>
        <ecNumber evidence="14">1.3.98.3</ecNumber>
    </recommendedName>
</protein>
<feature type="binding site" evidence="15">
    <location>
        <position position="209"/>
    </location>
    <ligand>
        <name>S-adenosyl-L-methionine</name>
        <dbReference type="ChEBI" id="CHEBI:59789"/>
        <label>2</label>
    </ligand>
</feature>
<feature type="binding site" evidence="15">
    <location>
        <position position="80"/>
    </location>
    <ligand>
        <name>S-adenosyl-L-methionine</name>
        <dbReference type="ChEBI" id="CHEBI:59789"/>
        <label>1</label>
    </ligand>
</feature>
<dbReference type="GO" id="GO:0051989">
    <property type="term" value="F:coproporphyrinogen dehydrogenase activity"/>
    <property type="evidence" value="ECO:0007669"/>
    <property type="project" value="UniProtKB-EC"/>
</dbReference>
<dbReference type="InterPro" id="IPR004558">
    <property type="entry name" value="Coprogen_oxidase_HemN"/>
</dbReference>
<evidence type="ECO:0000256" key="4">
    <source>
        <dbReference type="ARBA" id="ARBA00011245"/>
    </source>
</evidence>
<dbReference type="NCBIfam" id="TIGR00538">
    <property type="entry name" value="hemN"/>
    <property type="match status" value="1"/>
</dbReference>
<evidence type="ECO:0000256" key="2">
    <source>
        <dbReference type="ARBA" id="ARBA00004785"/>
    </source>
</evidence>
<evidence type="ECO:0000256" key="5">
    <source>
        <dbReference type="ARBA" id="ARBA00022485"/>
    </source>
</evidence>
<keyword evidence="7 14" id="KW-0949">S-adenosyl-L-methionine</keyword>
<dbReference type="KEGG" id="ole:K0B96_16525"/>
<keyword evidence="19" id="KW-1185">Reference proteome</keyword>
<accession>A0A8F9TW73</accession>
<dbReference type="Pfam" id="PF06969">
    <property type="entry name" value="HemN_C"/>
    <property type="match status" value="1"/>
</dbReference>
<dbReference type="UniPathway" id="UPA00251">
    <property type="reaction ID" value="UER00323"/>
</dbReference>
<feature type="binding site" evidence="15">
    <location>
        <position position="355"/>
    </location>
    <ligand>
        <name>S-adenosyl-L-methionine</name>
        <dbReference type="ChEBI" id="CHEBI:59789"/>
        <label>1</label>
    </ligand>
</feature>
<dbReference type="SFLD" id="SFLDG01065">
    <property type="entry name" value="anaerobic_coproporphyrinogen-I"/>
    <property type="match status" value="1"/>
</dbReference>
<dbReference type="GO" id="GO:0005737">
    <property type="term" value="C:cytoplasm"/>
    <property type="evidence" value="ECO:0007669"/>
    <property type="project" value="UniProtKB-SubCell"/>
</dbReference>
<evidence type="ECO:0000256" key="12">
    <source>
        <dbReference type="ARBA" id="ARBA00023244"/>
    </source>
</evidence>
<feature type="domain" description="Radical SAM core" evidence="17">
    <location>
        <begin position="71"/>
        <end position="306"/>
    </location>
</feature>
<dbReference type="AlphaFoldDB" id="A0A8F9TW73"/>
<comment type="subcellular location">
    <subcellularLocation>
        <location evidence="1 14">Cytoplasm</location>
    </subcellularLocation>
</comment>
<evidence type="ECO:0000256" key="3">
    <source>
        <dbReference type="ARBA" id="ARBA00005493"/>
    </source>
</evidence>
<organism evidence="18 19">
    <name type="scientific">Horticoccus luteus</name>
    <dbReference type="NCBI Taxonomy" id="2862869"/>
    <lineage>
        <taxon>Bacteria</taxon>
        <taxon>Pseudomonadati</taxon>
        <taxon>Verrucomicrobiota</taxon>
        <taxon>Opitutia</taxon>
        <taxon>Opitutales</taxon>
        <taxon>Opitutaceae</taxon>
        <taxon>Horticoccus</taxon>
    </lineage>
</organism>
<reference evidence="18" key="1">
    <citation type="submission" date="2021-08" db="EMBL/GenBank/DDBJ databases">
        <title>Genome of a novel bacterium of the phylum Verrucomicrobia, Oleiharenicola sp. KSB-15.</title>
        <authorList>
            <person name="Chung J.-H."/>
            <person name="Ahn J.-H."/>
            <person name="Yoon Y."/>
            <person name="Kim D.-Y."/>
            <person name="An S.-H."/>
            <person name="Park I."/>
            <person name="Yeon J."/>
        </authorList>
    </citation>
    <scope>NUCLEOTIDE SEQUENCE</scope>
    <source>
        <strain evidence="18">KSB-15</strain>
    </source>
</reference>
<evidence type="ECO:0000256" key="13">
    <source>
        <dbReference type="ARBA" id="ARBA00048321"/>
    </source>
</evidence>
<evidence type="ECO:0000256" key="8">
    <source>
        <dbReference type="ARBA" id="ARBA00022723"/>
    </source>
</evidence>
<dbReference type="GO" id="GO:0004109">
    <property type="term" value="F:coproporphyrinogen oxidase activity"/>
    <property type="evidence" value="ECO:0007669"/>
    <property type="project" value="InterPro"/>
</dbReference>
<keyword evidence="12 14" id="KW-0627">Porphyrin biosynthesis</keyword>
<evidence type="ECO:0000256" key="6">
    <source>
        <dbReference type="ARBA" id="ARBA00022490"/>
    </source>
</evidence>
<dbReference type="GO" id="GO:0046872">
    <property type="term" value="F:metal ion binding"/>
    <property type="evidence" value="ECO:0007669"/>
    <property type="project" value="UniProtKB-KW"/>
</dbReference>
<dbReference type="Gene3D" id="1.10.10.920">
    <property type="match status" value="1"/>
</dbReference>
<feature type="binding site" evidence="16">
    <location>
        <position position="93"/>
    </location>
    <ligand>
        <name>[4Fe-4S] cluster</name>
        <dbReference type="ChEBI" id="CHEBI:49883"/>
        <note>4Fe-4S-S-AdoMet</note>
    </ligand>
</feature>
<evidence type="ECO:0000256" key="10">
    <source>
        <dbReference type="ARBA" id="ARBA00023004"/>
    </source>
</evidence>
<dbReference type="Gene3D" id="3.30.750.200">
    <property type="match status" value="1"/>
</dbReference>
<evidence type="ECO:0000256" key="1">
    <source>
        <dbReference type="ARBA" id="ARBA00004496"/>
    </source>
</evidence>
<keyword evidence="10 14" id="KW-0408">Iron</keyword>
<dbReference type="PANTHER" id="PTHR13932">
    <property type="entry name" value="COPROPORPHYRINIGEN III OXIDASE"/>
    <property type="match status" value="1"/>
</dbReference>
<evidence type="ECO:0000256" key="9">
    <source>
        <dbReference type="ARBA" id="ARBA00023002"/>
    </source>
</evidence>
<evidence type="ECO:0000256" key="11">
    <source>
        <dbReference type="ARBA" id="ARBA00023014"/>
    </source>
</evidence>
<dbReference type="RefSeq" id="WP_220162033.1">
    <property type="nucleotide sequence ID" value="NZ_CP080507.1"/>
</dbReference>
<dbReference type="EMBL" id="CP080507">
    <property type="protein sequence ID" value="QYM78888.1"/>
    <property type="molecule type" value="Genomic_DNA"/>
</dbReference>
<dbReference type="InterPro" id="IPR006638">
    <property type="entry name" value="Elp3/MiaA/NifB-like_rSAM"/>
</dbReference>
<name>A0A8F9TW73_9BACT</name>
<dbReference type="SFLD" id="SFLDS00029">
    <property type="entry name" value="Radical_SAM"/>
    <property type="match status" value="1"/>
</dbReference>
<dbReference type="PANTHER" id="PTHR13932:SF6">
    <property type="entry name" value="OXYGEN-INDEPENDENT COPROPORPHYRINOGEN III OXIDASE"/>
    <property type="match status" value="1"/>
</dbReference>
<feature type="binding site" evidence="16">
    <location>
        <position position="86"/>
    </location>
    <ligand>
        <name>[4Fe-4S] cluster</name>
        <dbReference type="ChEBI" id="CHEBI:49883"/>
        <note>4Fe-4S-S-AdoMet</note>
    </ligand>
</feature>
<feature type="binding site" evidence="15">
    <location>
        <position position="268"/>
    </location>
    <ligand>
        <name>S-adenosyl-L-methionine</name>
        <dbReference type="ChEBI" id="CHEBI:59789"/>
        <label>2</label>
    </ligand>
</feature>
<comment type="catalytic activity">
    <reaction evidence="13 14">
        <text>coproporphyrinogen III + 2 S-adenosyl-L-methionine = protoporphyrinogen IX + 2 5'-deoxyadenosine + 2 L-methionine + 2 CO2</text>
        <dbReference type="Rhea" id="RHEA:15425"/>
        <dbReference type="ChEBI" id="CHEBI:16526"/>
        <dbReference type="ChEBI" id="CHEBI:17319"/>
        <dbReference type="ChEBI" id="CHEBI:57307"/>
        <dbReference type="ChEBI" id="CHEBI:57309"/>
        <dbReference type="ChEBI" id="CHEBI:57844"/>
        <dbReference type="ChEBI" id="CHEBI:59789"/>
        <dbReference type="EC" id="1.3.98.3"/>
    </reaction>
</comment>
<dbReference type="EC" id="1.3.98.3" evidence="14"/>
<dbReference type="SUPFAM" id="SSF102114">
    <property type="entry name" value="Radical SAM enzymes"/>
    <property type="match status" value="1"/>
</dbReference>
<evidence type="ECO:0000313" key="18">
    <source>
        <dbReference type="EMBL" id="QYM78888.1"/>
    </source>
</evidence>
<proteinExistence type="inferred from homology"/>
<dbReference type="InterPro" id="IPR034505">
    <property type="entry name" value="Coproporphyrinogen-III_oxidase"/>
</dbReference>
<dbReference type="FunFam" id="3.80.30.20:FF:000012">
    <property type="entry name" value="Coproporphyrinogen-III oxidase"/>
    <property type="match status" value="1"/>
</dbReference>
<feature type="binding site" evidence="15">
    <location>
        <begin position="92"/>
        <end position="94"/>
    </location>
    <ligand>
        <name>S-adenosyl-L-methionine</name>
        <dbReference type="ChEBI" id="CHEBI:59789"/>
        <label>2</label>
    </ligand>
</feature>
<evidence type="ECO:0000256" key="15">
    <source>
        <dbReference type="PIRSR" id="PIRSR000167-1"/>
    </source>
</evidence>
<keyword evidence="5 14" id="KW-0004">4Fe-4S</keyword>
<comment type="subunit">
    <text evidence="4">Monomer.</text>
</comment>
<feature type="binding site" evidence="15">
    <location>
        <position position="137"/>
    </location>
    <ligand>
        <name>S-adenosyl-L-methionine</name>
        <dbReference type="ChEBI" id="CHEBI:59789"/>
        <label>1</label>
    </ligand>
</feature>
<feature type="binding site" evidence="15">
    <location>
        <position position="234"/>
    </location>
    <ligand>
        <name>S-adenosyl-L-methionine</name>
        <dbReference type="ChEBI" id="CHEBI:59789"/>
        <label>2</label>
    </ligand>
</feature>
<sequence length="481" mass="54635">MLGRATIAAGDEWSLVAVAPMRSFTMITVDLDLVRKYDISAPRYTSYPSATEFRDYSDPQPLLEHVERSNRDASLPLSLYYHLPFCETLCWFCGCTTVITLNHKSSDAYLDYLEKEVGLLAPRVHPDRLVTQLHYGGGTPTFFQPHELKRLDALTRRHFKFAPQAELSVEVDPRRLSHAQVVALRASGFTRASLGVQDFNPKVQEAVHRIQPRALTEQTIAWLRTEGFTSLNLDLIYGLPYQTVDTFRDTLEQVLELEPDRLAVFSYAHVPWMKPAQKILERESALPTPETKLAMLKLITETLTSRGYDYIGMDHFAKHTDELAVAQRARTLQRNFQGYSTRAGAEILAFGMSAISQTPYSYRQNHKTLTGYYAALDRGALPIARGRELTEDDRRRREIIMRLMCHLALDYGALAREFGDDFVTQYAAEIARLRPLVDDGMVVTSAEGLVVTERGRLFLRNIATCFDAYRTEGTGRHSRTI</sequence>
<dbReference type="Pfam" id="PF04055">
    <property type="entry name" value="Radical_SAM"/>
    <property type="match status" value="1"/>
</dbReference>
<feature type="binding site" evidence="16">
    <location>
        <position position="90"/>
    </location>
    <ligand>
        <name>[4Fe-4S] cluster</name>
        <dbReference type="ChEBI" id="CHEBI:49883"/>
        <note>4Fe-4S-S-AdoMet</note>
    </ligand>
</feature>